<name>A0A0V1M131_9BILA</name>
<proteinExistence type="predicted"/>
<accession>A0A0V1M131</accession>
<dbReference type="Proteomes" id="UP000054843">
    <property type="component" value="Unassembled WGS sequence"/>
</dbReference>
<reference evidence="2 3" key="1">
    <citation type="submission" date="2015-01" db="EMBL/GenBank/DDBJ databases">
        <title>Evolution of Trichinella species and genotypes.</title>
        <authorList>
            <person name="Korhonen P.K."/>
            <person name="Edoardo P."/>
            <person name="Giuseppe L.R."/>
            <person name="Gasser R.B."/>
        </authorList>
    </citation>
    <scope>NUCLEOTIDE SEQUENCE [LARGE SCALE GENOMIC DNA]</scope>
    <source>
        <strain evidence="2">ISS1980</strain>
    </source>
</reference>
<feature type="non-terminal residue" evidence="2">
    <location>
        <position position="1"/>
    </location>
</feature>
<comment type="caution">
    <text evidence="2">The sequence shown here is derived from an EMBL/GenBank/DDBJ whole genome shotgun (WGS) entry which is preliminary data.</text>
</comment>
<evidence type="ECO:0000313" key="3">
    <source>
        <dbReference type="Proteomes" id="UP000054843"/>
    </source>
</evidence>
<organism evidence="2 3">
    <name type="scientific">Trichinella papuae</name>
    <dbReference type="NCBI Taxonomy" id="268474"/>
    <lineage>
        <taxon>Eukaryota</taxon>
        <taxon>Metazoa</taxon>
        <taxon>Ecdysozoa</taxon>
        <taxon>Nematoda</taxon>
        <taxon>Enoplea</taxon>
        <taxon>Dorylaimia</taxon>
        <taxon>Trichinellida</taxon>
        <taxon>Trichinellidae</taxon>
        <taxon>Trichinella</taxon>
    </lineage>
</organism>
<evidence type="ECO:0000256" key="1">
    <source>
        <dbReference type="SAM" id="MobiDB-lite"/>
    </source>
</evidence>
<sequence length="183" mass="20098">LGEEGLLEFDIYLHGEGYSAVGEVGEEELHGSRGTVVQLVLLQQEVLSYWQTPSTKYISWDVSIDRATICWFAIADVADSRDSDKECNESGTGNVPQRKRRAEQPESQVYSPFGGNLDTGRGPQTAGGSTGHWPESATRDPKGLVPGNGTVLPLCKSGRVTTAFPKREFSGLSLKAWYNYQIW</sequence>
<protein>
    <submittedName>
        <fullName evidence="2">Uncharacterized protein</fullName>
    </submittedName>
</protein>
<evidence type="ECO:0000313" key="2">
    <source>
        <dbReference type="EMBL" id="KRZ65276.1"/>
    </source>
</evidence>
<gene>
    <name evidence="2" type="ORF">T10_5226</name>
</gene>
<feature type="region of interest" description="Disordered" evidence="1">
    <location>
        <begin position="82"/>
        <end position="148"/>
    </location>
</feature>
<dbReference type="AlphaFoldDB" id="A0A0V1M131"/>
<dbReference type="EMBL" id="JYDO01000421">
    <property type="protein sequence ID" value="KRZ65276.1"/>
    <property type="molecule type" value="Genomic_DNA"/>
</dbReference>
<keyword evidence="3" id="KW-1185">Reference proteome</keyword>